<organism evidence="2 3">
    <name type="scientific">Epilithonimonas pallida</name>
    <dbReference type="NCBI Taxonomy" id="373671"/>
    <lineage>
        <taxon>Bacteria</taxon>
        <taxon>Pseudomonadati</taxon>
        <taxon>Bacteroidota</taxon>
        <taxon>Flavobacteriia</taxon>
        <taxon>Flavobacteriales</taxon>
        <taxon>Weeksellaceae</taxon>
        <taxon>Chryseobacterium group</taxon>
        <taxon>Epilithonimonas</taxon>
    </lineage>
</organism>
<sequence length="129" mass="14692">MKDFWDERYSKKEFAYGENPNEYLKAKFSGIPVGKVLFPAEGEGRNAVFSATLGWDVFAFDQSEEGKKKAKILAHKNGVPISYTVSDMEHVNYPQNSFDALVLIYAHFSSEKRKEYHQKLGSLLKKGGY</sequence>
<dbReference type="GO" id="GO:0032259">
    <property type="term" value="P:methylation"/>
    <property type="evidence" value="ECO:0007669"/>
    <property type="project" value="UniProtKB-KW"/>
</dbReference>
<evidence type="ECO:0000259" key="1">
    <source>
        <dbReference type="Pfam" id="PF13649"/>
    </source>
</evidence>
<reference evidence="2 3" key="1">
    <citation type="submission" date="2017-05" db="EMBL/GenBank/DDBJ databases">
        <authorList>
            <person name="Varghese N."/>
            <person name="Submissions S."/>
        </authorList>
    </citation>
    <scope>NUCLEOTIDE SEQUENCE [LARGE SCALE GENOMIC DNA]</scope>
    <source>
        <strain evidence="2 3">DSM 18015</strain>
    </source>
</reference>
<dbReference type="Gene3D" id="3.40.50.150">
    <property type="entry name" value="Vaccinia Virus protein VP39"/>
    <property type="match status" value="1"/>
</dbReference>
<name>A0ABY1R4A1_9FLAO</name>
<dbReference type="Proteomes" id="UP001158050">
    <property type="component" value="Unassembled WGS sequence"/>
</dbReference>
<comment type="caution">
    <text evidence="2">The sequence shown here is derived from an EMBL/GenBank/DDBJ whole genome shotgun (WGS) entry which is preliminary data.</text>
</comment>
<dbReference type="InterPro" id="IPR029063">
    <property type="entry name" value="SAM-dependent_MTases_sf"/>
</dbReference>
<protein>
    <submittedName>
        <fullName evidence="2">Methyltransferase domain-containing protein</fullName>
    </submittedName>
</protein>
<proteinExistence type="predicted"/>
<dbReference type="EMBL" id="FXUO01000003">
    <property type="protein sequence ID" value="SMP91363.1"/>
    <property type="molecule type" value="Genomic_DNA"/>
</dbReference>
<dbReference type="RefSeq" id="WP_283416111.1">
    <property type="nucleotide sequence ID" value="NZ_FXUO01000003.1"/>
</dbReference>
<accession>A0ABY1R4A1</accession>
<dbReference type="Pfam" id="PF13649">
    <property type="entry name" value="Methyltransf_25"/>
    <property type="match status" value="1"/>
</dbReference>
<feature type="domain" description="Methyltransferase" evidence="1">
    <location>
        <begin position="40"/>
        <end position="128"/>
    </location>
</feature>
<dbReference type="SUPFAM" id="SSF53335">
    <property type="entry name" value="S-adenosyl-L-methionine-dependent methyltransferases"/>
    <property type="match status" value="1"/>
</dbReference>
<keyword evidence="2" id="KW-0808">Transferase</keyword>
<keyword evidence="2" id="KW-0489">Methyltransferase</keyword>
<evidence type="ECO:0000313" key="2">
    <source>
        <dbReference type="EMBL" id="SMP91363.1"/>
    </source>
</evidence>
<dbReference type="InterPro" id="IPR041698">
    <property type="entry name" value="Methyltransf_25"/>
</dbReference>
<gene>
    <name evidence="2" type="ORF">SAMN05421679_10354</name>
</gene>
<evidence type="ECO:0000313" key="3">
    <source>
        <dbReference type="Proteomes" id="UP001158050"/>
    </source>
</evidence>
<dbReference type="GO" id="GO:0008168">
    <property type="term" value="F:methyltransferase activity"/>
    <property type="evidence" value="ECO:0007669"/>
    <property type="project" value="UniProtKB-KW"/>
</dbReference>
<keyword evidence="3" id="KW-1185">Reference proteome</keyword>